<comment type="caution">
    <text evidence="1">The sequence shown here is derived from an EMBL/GenBank/DDBJ whole genome shotgun (WGS) entry which is preliminary data.</text>
</comment>
<name>A0AAN8Y7W8_SOLBU</name>
<gene>
    <name evidence="1" type="ORF">RDI58_022242</name>
</gene>
<evidence type="ECO:0000313" key="2">
    <source>
        <dbReference type="Proteomes" id="UP001371456"/>
    </source>
</evidence>
<sequence>MLSNTTSTMAQLELIEGIYITDALWPNRCGHGCCRDLNDVSHNLAKVVISLLCPTRQLLEVRNIKSCSHANYLETSPQIKSHSWWPEETPIFTIGLAKVECLI</sequence>
<evidence type="ECO:0000313" key="1">
    <source>
        <dbReference type="EMBL" id="KAK6780058.1"/>
    </source>
</evidence>
<keyword evidence="2" id="KW-1185">Reference proteome</keyword>
<dbReference type="AlphaFoldDB" id="A0AAN8Y7W8"/>
<reference evidence="1 2" key="1">
    <citation type="submission" date="2024-02" db="EMBL/GenBank/DDBJ databases">
        <title>de novo genome assembly of Solanum bulbocastanum strain 11H21.</title>
        <authorList>
            <person name="Hosaka A.J."/>
        </authorList>
    </citation>
    <scope>NUCLEOTIDE SEQUENCE [LARGE SCALE GENOMIC DNA]</scope>
    <source>
        <tissue evidence="1">Young leaves</tissue>
    </source>
</reference>
<dbReference type="EMBL" id="JBANQN010000009">
    <property type="protein sequence ID" value="KAK6780058.1"/>
    <property type="molecule type" value="Genomic_DNA"/>
</dbReference>
<dbReference type="Proteomes" id="UP001371456">
    <property type="component" value="Unassembled WGS sequence"/>
</dbReference>
<proteinExistence type="predicted"/>
<organism evidence="1 2">
    <name type="scientific">Solanum bulbocastanum</name>
    <name type="common">Wild potato</name>
    <dbReference type="NCBI Taxonomy" id="147425"/>
    <lineage>
        <taxon>Eukaryota</taxon>
        <taxon>Viridiplantae</taxon>
        <taxon>Streptophyta</taxon>
        <taxon>Embryophyta</taxon>
        <taxon>Tracheophyta</taxon>
        <taxon>Spermatophyta</taxon>
        <taxon>Magnoliopsida</taxon>
        <taxon>eudicotyledons</taxon>
        <taxon>Gunneridae</taxon>
        <taxon>Pentapetalae</taxon>
        <taxon>asterids</taxon>
        <taxon>lamiids</taxon>
        <taxon>Solanales</taxon>
        <taxon>Solanaceae</taxon>
        <taxon>Solanoideae</taxon>
        <taxon>Solaneae</taxon>
        <taxon>Solanum</taxon>
    </lineage>
</organism>
<protein>
    <submittedName>
        <fullName evidence="1">Uncharacterized protein</fullName>
    </submittedName>
</protein>
<accession>A0AAN8Y7W8</accession>